<name>Q2HSU1_MEDTR</name>
<evidence type="ECO:0000313" key="1">
    <source>
        <dbReference type="EMBL" id="ABD33082.1"/>
    </source>
</evidence>
<dbReference type="EMBL" id="AC150891">
    <property type="protein sequence ID" value="ABD33082.1"/>
    <property type="molecule type" value="Genomic_DNA"/>
</dbReference>
<sequence>MHKFQCVGNNGNYHASEIEKQELCNNHSPPLRVLFIPHQKLDRASFPCPHQIAI</sequence>
<gene>
    <name evidence="1" type="ORF">MtrDRAFT_AC150891g35v2</name>
</gene>
<protein>
    <submittedName>
        <fullName evidence="1">Uncharacterized protein</fullName>
    </submittedName>
</protein>
<dbReference type="AlphaFoldDB" id="Q2HSU1"/>
<accession>Q2HSU1</accession>
<organism evidence="1">
    <name type="scientific">Medicago truncatula</name>
    <name type="common">Barrel medic</name>
    <name type="synonym">Medicago tribuloides</name>
    <dbReference type="NCBI Taxonomy" id="3880"/>
    <lineage>
        <taxon>Eukaryota</taxon>
        <taxon>Viridiplantae</taxon>
        <taxon>Streptophyta</taxon>
        <taxon>Embryophyta</taxon>
        <taxon>Tracheophyta</taxon>
        <taxon>Spermatophyta</taxon>
        <taxon>Magnoliopsida</taxon>
        <taxon>eudicotyledons</taxon>
        <taxon>Gunneridae</taxon>
        <taxon>Pentapetalae</taxon>
        <taxon>rosids</taxon>
        <taxon>fabids</taxon>
        <taxon>Fabales</taxon>
        <taxon>Fabaceae</taxon>
        <taxon>Papilionoideae</taxon>
        <taxon>50 kb inversion clade</taxon>
        <taxon>NPAAA clade</taxon>
        <taxon>Hologalegina</taxon>
        <taxon>IRL clade</taxon>
        <taxon>Trifolieae</taxon>
        <taxon>Medicago</taxon>
    </lineage>
</organism>
<proteinExistence type="predicted"/>
<reference evidence="1" key="1">
    <citation type="submission" date="2005-04" db="EMBL/GenBank/DDBJ databases">
        <authorList>
            <person name="Town C.D."/>
        </authorList>
    </citation>
    <scope>NUCLEOTIDE SEQUENCE</scope>
</reference>
<reference evidence="1" key="2">
    <citation type="submission" date="2007-03" db="EMBL/GenBank/DDBJ databases">
        <authorList>
            <consortium name="The International Medicago Genome Annotation Group"/>
        </authorList>
    </citation>
    <scope>NUCLEOTIDE SEQUENCE</scope>
</reference>